<dbReference type="EnsemblBacteria" id="AAQ65686">
    <property type="protein sequence ID" value="AAQ65686"/>
    <property type="gene ID" value="PG_0492"/>
</dbReference>
<organism evidence="1 2">
    <name type="scientific">Porphyromonas gingivalis (strain ATCC BAA-308 / W83)</name>
    <dbReference type="NCBI Taxonomy" id="242619"/>
    <lineage>
        <taxon>Bacteria</taxon>
        <taxon>Pseudomonadati</taxon>
        <taxon>Bacteroidota</taxon>
        <taxon>Bacteroidia</taxon>
        <taxon>Bacteroidales</taxon>
        <taxon>Porphyromonadaceae</taxon>
        <taxon>Porphyromonas</taxon>
    </lineage>
</organism>
<keyword evidence="2" id="KW-1185">Reference proteome</keyword>
<proteinExistence type="predicted"/>
<evidence type="ECO:0000313" key="1">
    <source>
        <dbReference type="EMBL" id="AAQ65686.1"/>
    </source>
</evidence>
<dbReference type="BioCyc" id="PGIN242619:G1G02-455-MONOMER"/>
<accession>Q7MWU5</accession>
<name>Q7MWU5_PORGI</name>
<sequence>MSKNDTEKILLDDLLFLQRAPYYESFSVYKIDSNKYIENENDSHIDRWLSMAVSGDDKTEAPTEFVIEPGGCLISLVVDRRLISLY</sequence>
<dbReference type="Proteomes" id="UP000000588">
    <property type="component" value="Chromosome"/>
</dbReference>
<protein>
    <submittedName>
        <fullName evidence="1">Uncharacterized protein</fullName>
    </submittedName>
</protein>
<evidence type="ECO:0000313" key="2">
    <source>
        <dbReference type="Proteomes" id="UP000000588"/>
    </source>
</evidence>
<gene>
    <name evidence="1" type="ordered locus">PG_0492</name>
</gene>
<dbReference type="AlphaFoldDB" id="Q7MWU5"/>
<reference evidence="1 2" key="1">
    <citation type="journal article" date="2003" name="J. Bacteriol.">
        <title>Complete genome sequence of the oral pathogenic bacterium Porphyromonas gingivalis strain W83.</title>
        <authorList>
            <person name="Nelson K."/>
            <person name="Fleishmann R."/>
            <person name="DeBoy R."/>
            <person name="Paulsen I."/>
            <person name="Fouts D."/>
            <person name="Eisen J."/>
            <person name="Daugherty S."/>
            <person name="Dodson R."/>
            <person name="Durkin A."/>
            <person name="Gwinn M."/>
            <person name="Haft D."/>
            <person name="Kolonay J."/>
            <person name="Nelson W."/>
            <person name="White O."/>
            <person name="Mason T."/>
            <person name="Tallon L."/>
            <person name="Gray J."/>
            <person name="Granger D."/>
            <person name="Tettelin H."/>
            <person name="Dong H."/>
            <person name="Galvin J."/>
            <person name="Duncan M."/>
            <person name="Dewhirst F."/>
            <person name="Fraser C."/>
        </authorList>
    </citation>
    <scope>NUCLEOTIDE SEQUENCE [LARGE SCALE GENOMIC DNA]</scope>
    <source>
        <strain evidence="2">ATCC BAA-308 / W83</strain>
    </source>
</reference>
<dbReference type="KEGG" id="pgi:PG_0492"/>
<dbReference type="EMBL" id="AE015924">
    <property type="protein sequence ID" value="AAQ65686.1"/>
    <property type="molecule type" value="Genomic_DNA"/>
</dbReference>
<dbReference type="HOGENOM" id="CLU_2495249_0_0_10"/>